<dbReference type="PROSITE" id="PS51352">
    <property type="entry name" value="THIOREDOXIN_2"/>
    <property type="match status" value="1"/>
</dbReference>
<evidence type="ECO:0000313" key="3">
    <source>
        <dbReference type="EMBL" id="XBH17905.1"/>
    </source>
</evidence>
<accession>A0AAU7DJU6</accession>
<dbReference type="InterPro" id="IPR036249">
    <property type="entry name" value="Thioredoxin-like_sf"/>
</dbReference>
<name>A0AAU7DJU6_9BACT</name>
<dbReference type="AlphaFoldDB" id="A0AAU7DJU6"/>
<organism evidence="3">
    <name type="scientific">Telmatobacter sp. DSM 110680</name>
    <dbReference type="NCBI Taxonomy" id="3036704"/>
    <lineage>
        <taxon>Bacteria</taxon>
        <taxon>Pseudomonadati</taxon>
        <taxon>Acidobacteriota</taxon>
        <taxon>Terriglobia</taxon>
        <taxon>Terriglobales</taxon>
        <taxon>Acidobacteriaceae</taxon>
        <taxon>Telmatobacter</taxon>
    </lineage>
</organism>
<dbReference type="Pfam" id="PF13899">
    <property type="entry name" value="Thioredoxin_7"/>
    <property type="match status" value="1"/>
</dbReference>
<feature type="domain" description="Thioredoxin" evidence="2">
    <location>
        <begin position="12"/>
        <end position="153"/>
    </location>
</feature>
<keyword evidence="1" id="KW-0732">Signal</keyword>
<reference evidence="3" key="1">
    <citation type="submission" date="2023-03" db="EMBL/GenBank/DDBJ databases">
        <title>Edaphobacter sp.</title>
        <authorList>
            <person name="Huber K.J."/>
            <person name="Papendorf J."/>
            <person name="Pilke C."/>
            <person name="Bunk B."/>
            <person name="Sproeer C."/>
            <person name="Pester M."/>
        </authorList>
    </citation>
    <scope>NUCLEOTIDE SEQUENCE</scope>
    <source>
        <strain evidence="3">DSM 110680</strain>
    </source>
</reference>
<dbReference type="RefSeq" id="WP_348263130.1">
    <property type="nucleotide sequence ID" value="NZ_CP121196.1"/>
</dbReference>
<dbReference type="EMBL" id="CP121196">
    <property type="protein sequence ID" value="XBH17905.1"/>
    <property type="molecule type" value="Genomic_DNA"/>
</dbReference>
<feature type="signal peptide" evidence="1">
    <location>
        <begin position="1"/>
        <end position="22"/>
    </location>
</feature>
<dbReference type="Gene3D" id="3.40.30.10">
    <property type="entry name" value="Glutaredoxin"/>
    <property type="match status" value="1"/>
</dbReference>
<feature type="chain" id="PRO_5043772722" evidence="1">
    <location>
        <begin position="23"/>
        <end position="165"/>
    </location>
</feature>
<proteinExistence type="predicted"/>
<evidence type="ECO:0000259" key="2">
    <source>
        <dbReference type="PROSITE" id="PS51352"/>
    </source>
</evidence>
<dbReference type="SUPFAM" id="SSF52833">
    <property type="entry name" value="Thioredoxin-like"/>
    <property type="match status" value="1"/>
</dbReference>
<gene>
    <name evidence="3" type="ORF">P8935_00905</name>
</gene>
<sequence>MKLTKILSMVAAVALTAAPAFSASRDIYPDPTEAKADLAAALKTAAATHKRVILDFGGNWCGDCQVLDIYFHNPQNRPILESNYVLVHINVGQYDANLDLAKHYGIPLEKGVPALVVLSDTGKVLLSQKSGEFEKMGHMEPNSVTSFLVQWKPTKPGCSVMVVNC</sequence>
<protein>
    <submittedName>
        <fullName evidence="3">Thioredoxin family protein</fullName>
    </submittedName>
</protein>
<dbReference type="InterPro" id="IPR013766">
    <property type="entry name" value="Thioredoxin_domain"/>
</dbReference>
<evidence type="ECO:0000256" key="1">
    <source>
        <dbReference type="SAM" id="SignalP"/>
    </source>
</evidence>